<reference evidence="3 4" key="1">
    <citation type="journal article" date="2012" name="J. Bacteriol.">
        <title>Draft Genome Sequence of the Soil Bacterium Burkholderia terrae Strain BS001, Which Interacts with Fungal Surface Structures.</title>
        <authorList>
            <person name="Nazir R."/>
            <person name="Hansen M.A."/>
            <person name="Sorensen S."/>
            <person name="van Elsas J.D."/>
        </authorList>
    </citation>
    <scope>NUCLEOTIDE SEQUENCE [LARGE SCALE GENOMIC DNA]</scope>
    <source>
        <strain evidence="3 4">BS001</strain>
    </source>
</reference>
<keyword evidence="2" id="KW-0732">Signal</keyword>
<proteinExistence type="predicted"/>
<evidence type="ECO:0000313" key="3">
    <source>
        <dbReference type="EMBL" id="EIM98721.1"/>
    </source>
</evidence>
<sequence>MLKMKLMSSLKITRASAIVLLGVSLAACHGKSDPSPENFVKAVQKHLDTVDAVCVDSGPLPFDLPHYNGYVGYQEGQADALVRVGLLSKEPTSVNQNGRAIPGFHYSATDEGKKASRPNNRMCDGKTQIQSITWSSSVPDNAPVGTTVQVKYVAKLVERPHWDDEATLRKTHVEVLSTNDGTYNAENFLELTSDGWAVKQAWGTP</sequence>
<gene>
    <name evidence="3" type="ORF">WQE_22698</name>
</gene>
<dbReference type="EMBL" id="AKAU01000110">
    <property type="protein sequence ID" value="EIM98721.1"/>
    <property type="molecule type" value="Genomic_DNA"/>
</dbReference>
<comment type="caution">
    <text evidence="3">The sequence shown here is derived from an EMBL/GenBank/DDBJ whole genome shotgun (WGS) entry which is preliminary data.</text>
</comment>
<feature type="chain" id="PRO_5047278883" description="Lipoprotein" evidence="2">
    <location>
        <begin position="27"/>
        <end position="205"/>
    </location>
</feature>
<evidence type="ECO:0008006" key="5">
    <source>
        <dbReference type="Google" id="ProtNLM"/>
    </source>
</evidence>
<feature type="region of interest" description="Disordered" evidence="1">
    <location>
        <begin position="98"/>
        <end position="118"/>
    </location>
</feature>
<name>A0ABP2PLR0_9BURK</name>
<organism evidence="3 4">
    <name type="scientific">Paraburkholderia hospita</name>
    <dbReference type="NCBI Taxonomy" id="169430"/>
    <lineage>
        <taxon>Bacteria</taxon>
        <taxon>Pseudomonadati</taxon>
        <taxon>Pseudomonadota</taxon>
        <taxon>Betaproteobacteria</taxon>
        <taxon>Burkholderiales</taxon>
        <taxon>Burkholderiaceae</taxon>
        <taxon>Paraburkholderia</taxon>
    </lineage>
</organism>
<evidence type="ECO:0000256" key="1">
    <source>
        <dbReference type="SAM" id="MobiDB-lite"/>
    </source>
</evidence>
<dbReference type="PROSITE" id="PS51257">
    <property type="entry name" value="PROKAR_LIPOPROTEIN"/>
    <property type="match status" value="1"/>
</dbReference>
<evidence type="ECO:0000256" key="2">
    <source>
        <dbReference type="SAM" id="SignalP"/>
    </source>
</evidence>
<keyword evidence="4" id="KW-1185">Reference proteome</keyword>
<evidence type="ECO:0000313" key="4">
    <source>
        <dbReference type="Proteomes" id="UP000004980"/>
    </source>
</evidence>
<protein>
    <recommendedName>
        <fullName evidence="5">Lipoprotein</fullName>
    </recommendedName>
</protein>
<dbReference type="Proteomes" id="UP000004980">
    <property type="component" value="Unassembled WGS sequence"/>
</dbReference>
<accession>A0ABP2PLR0</accession>
<feature type="signal peptide" evidence="2">
    <location>
        <begin position="1"/>
        <end position="26"/>
    </location>
</feature>